<evidence type="ECO:0000313" key="1">
    <source>
        <dbReference type="EMBL" id="JAD69337.1"/>
    </source>
</evidence>
<proteinExistence type="predicted"/>
<accession>A0A0A9CCU8</accession>
<sequence length="47" mass="5311">MFMGEQFRLYRPAIREALGVIDSTRCLHELAYPNAEPSHCALVGVTF</sequence>
<reference evidence="1" key="2">
    <citation type="journal article" date="2015" name="Data Brief">
        <title>Shoot transcriptome of the giant reed, Arundo donax.</title>
        <authorList>
            <person name="Barrero R.A."/>
            <person name="Guerrero F.D."/>
            <person name="Moolhuijzen P."/>
            <person name="Goolsby J.A."/>
            <person name="Tidwell J."/>
            <person name="Bellgard S.E."/>
            <person name="Bellgard M.I."/>
        </authorList>
    </citation>
    <scope>NUCLEOTIDE SEQUENCE</scope>
    <source>
        <tissue evidence="1">Shoot tissue taken approximately 20 cm above the soil surface</tissue>
    </source>
</reference>
<protein>
    <submittedName>
        <fullName evidence="1">Uncharacterized protein</fullName>
    </submittedName>
</protein>
<dbReference type="EMBL" id="GBRH01228558">
    <property type="protein sequence ID" value="JAD69337.1"/>
    <property type="molecule type" value="Transcribed_RNA"/>
</dbReference>
<organism evidence="1">
    <name type="scientific">Arundo donax</name>
    <name type="common">Giant reed</name>
    <name type="synonym">Donax arundinaceus</name>
    <dbReference type="NCBI Taxonomy" id="35708"/>
    <lineage>
        <taxon>Eukaryota</taxon>
        <taxon>Viridiplantae</taxon>
        <taxon>Streptophyta</taxon>
        <taxon>Embryophyta</taxon>
        <taxon>Tracheophyta</taxon>
        <taxon>Spermatophyta</taxon>
        <taxon>Magnoliopsida</taxon>
        <taxon>Liliopsida</taxon>
        <taxon>Poales</taxon>
        <taxon>Poaceae</taxon>
        <taxon>PACMAD clade</taxon>
        <taxon>Arundinoideae</taxon>
        <taxon>Arundineae</taxon>
        <taxon>Arundo</taxon>
    </lineage>
</organism>
<reference evidence="1" key="1">
    <citation type="submission" date="2014-09" db="EMBL/GenBank/DDBJ databases">
        <authorList>
            <person name="Magalhaes I.L.F."/>
            <person name="Oliveira U."/>
            <person name="Santos F.R."/>
            <person name="Vidigal T.H.D.A."/>
            <person name="Brescovit A.D."/>
            <person name="Santos A.J."/>
        </authorList>
    </citation>
    <scope>NUCLEOTIDE SEQUENCE</scope>
    <source>
        <tissue evidence="1">Shoot tissue taken approximately 20 cm above the soil surface</tissue>
    </source>
</reference>
<name>A0A0A9CCU8_ARUDO</name>
<dbReference type="AlphaFoldDB" id="A0A0A9CCU8"/>